<evidence type="ECO:0000256" key="6">
    <source>
        <dbReference type="ARBA" id="ARBA00023242"/>
    </source>
</evidence>
<keyword evidence="10" id="KW-1185">Reference proteome</keyword>
<dbReference type="GO" id="GO:0008270">
    <property type="term" value="F:zinc ion binding"/>
    <property type="evidence" value="ECO:0007669"/>
    <property type="project" value="InterPro"/>
</dbReference>
<evidence type="ECO:0000256" key="4">
    <source>
        <dbReference type="ARBA" id="ARBA00023125"/>
    </source>
</evidence>
<protein>
    <recommendedName>
        <fullName evidence="8">Zn(2)-C6 fungal-type domain-containing protein</fullName>
    </recommendedName>
</protein>
<evidence type="ECO:0000256" key="1">
    <source>
        <dbReference type="ARBA" id="ARBA00022723"/>
    </source>
</evidence>
<keyword evidence="5" id="KW-0804">Transcription</keyword>
<evidence type="ECO:0000259" key="8">
    <source>
        <dbReference type="PROSITE" id="PS50048"/>
    </source>
</evidence>
<dbReference type="GO" id="GO:0003677">
    <property type="term" value="F:DNA binding"/>
    <property type="evidence" value="ECO:0007669"/>
    <property type="project" value="UniProtKB-KW"/>
</dbReference>
<dbReference type="GO" id="GO:0000981">
    <property type="term" value="F:DNA-binding transcription factor activity, RNA polymerase II-specific"/>
    <property type="evidence" value="ECO:0007669"/>
    <property type="project" value="InterPro"/>
</dbReference>
<keyword evidence="1" id="KW-0479">Metal-binding</keyword>
<proteinExistence type="predicted"/>
<accession>A0A1L7WQ82</accession>
<keyword evidence="2" id="KW-0862">Zinc</keyword>
<dbReference type="PANTHER" id="PTHR36206">
    <property type="entry name" value="ASPERCRYPTIN BIOSYNTHESIS CLUSTER-SPECIFIC TRANSCRIPTION REGULATOR ATNN-RELATED"/>
    <property type="match status" value="1"/>
</dbReference>
<evidence type="ECO:0000313" key="9">
    <source>
        <dbReference type="EMBL" id="CZR54916.1"/>
    </source>
</evidence>
<evidence type="ECO:0000313" key="10">
    <source>
        <dbReference type="Proteomes" id="UP000184330"/>
    </source>
</evidence>
<dbReference type="EMBL" id="FJOG01000005">
    <property type="protein sequence ID" value="CZR54916.1"/>
    <property type="molecule type" value="Genomic_DNA"/>
</dbReference>
<dbReference type="InterPro" id="IPR036864">
    <property type="entry name" value="Zn2-C6_fun-type_DNA-bd_sf"/>
</dbReference>
<dbReference type="SUPFAM" id="SSF57701">
    <property type="entry name" value="Zn2/Cys6 DNA-binding domain"/>
    <property type="match status" value="1"/>
</dbReference>
<sequence length="608" mass="67763">MNPIPSITPAAKKPRASKPKVKSGCLTCKQRRVKCDETKPACLRCSNFGRVCGGYPSKEETPPPKDTSPPVKRKLLSKAMQTTPPAASPSPEPFHAAVFAPPPPLSSLPPQVPAGITFQDQREYQYFCHFRDATAIEFSNGFEPTLWNPFVLKACDNPSIRQLVVATAALSIAVKTPPLRLWNPSNDQHHQYALQQYGQALKGIREMVAAGQDSTRIALISALLIFSFESLHGDLGRAVMHIQSAVEMIVKRLRSLPRPHYFSRIGAACTHPSAPIDNKLLMAFIRLDRPSLALMSRQKSSPAIETNQIFNLLFSSEHLEMPNGFSTINEARIYLEDIRWRMLPSTTPPENIPAVWDEGDAATYPDFEWIPYQLKQWYEMCDLPNVSRHLCYRLAQWHDAFSPLLNYAMSPNGDSLFIPAAIMHIQALATELIITRFFPLSSAAAESRSVSFSSARSSSFSDIQSYSGEPSTRSSSLTVPEMNFTRPRASSSHMISSRRSVSPTPSFVEANLFPTVHAILDFSRRLVAHPRFSKGFVFDLGIIPPLSMISMMCPDKVLRKEAIEVLRSMASRREGMWDSRVCAEAGDRCLAREDNQGDAEMIDPLLLV</sequence>
<organism evidence="9 10">
    <name type="scientific">Phialocephala subalpina</name>
    <dbReference type="NCBI Taxonomy" id="576137"/>
    <lineage>
        <taxon>Eukaryota</taxon>
        <taxon>Fungi</taxon>
        <taxon>Dikarya</taxon>
        <taxon>Ascomycota</taxon>
        <taxon>Pezizomycotina</taxon>
        <taxon>Leotiomycetes</taxon>
        <taxon>Helotiales</taxon>
        <taxon>Mollisiaceae</taxon>
        <taxon>Phialocephala</taxon>
        <taxon>Phialocephala fortinii species complex</taxon>
    </lineage>
</organism>
<dbReference type="AlphaFoldDB" id="A0A1L7WQ82"/>
<dbReference type="OrthoDB" id="3172332at2759"/>
<dbReference type="Gene3D" id="4.10.240.10">
    <property type="entry name" value="Zn(2)-C6 fungal-type DNA-binding domain"/>
    <property type="match status" value="1"/>
</dbReference>
<evidence type="ECO:0000256" key="5">
    <source>
        <dbReference type="ARBA" id="ARBA00023163"/>
    </source>
</evidence>
<dbReference type="Pfam" id="PF00172">
    <property type="entry name" value="Zn_clus"/>
    <property type="match status" value="1"/>
</dbReference>
<keyword evidence="4" id="KW-0238">DNA-binding</keyword>
<feature type="domain" description="Zn(2)-C6 fungal-type" evidence="8">
    <location>
        <begin position="24"/>
        <end position="52"/>
    </location>
</feature>
<dbReference type="Proteomes" id="UP000184330">
    <property type="component" value="Unassembled WGS sequence"/>
</dbReference>
<keyword evidence="3" id="KW-0805">Transcription regulation</keyword>
<dbReference type="PANTHER" id="PTHR36206:SF4">
    <property type="entry name" value="HYPOTHETICAL CONSERVED PROTEIN (EUROFUNG)-RELATED"/>
    <property type="match status" value="1"/>
</dbReference>
<dbReference type="SMART" id="SM00066">
    <property type="entry name" value="GAL4"/>
    <property type="match status" value="1"/>
</dbReference>
<reference evidence="9 10" key="1">
    <citation type="submission" date="2016-03" db="EMBL/GenBank/DDBJ databases">
        <authorList>
            <person name="Ploux O."/>
        </authorList>
    </citation>
    <scope>NUCLEOTIDE SEQUENCE [LARGE SCALE GENOMIC DNA]</scope>
    <source>
        <strain evidence="9 10">UAMH 11012</strain>
    </source>
</reference>
<dbReference type="PROSITE" id="PS50048">
    <property type="entry name" value="ZN2_CY6_FUNGAL_2"/>
    <property type="match status" value="1"/>
</dbReference>
<evidence type="ECO:0000256" key="2">
    <source>
        <dbReference type="ARBA" id="ARBA00022833"/>
    </source>
</evidence>
<dbReference type="CDD" id="cd00067">
    <property type="entry name" value="GAL4"/>
    <property type="match status" value="1"/>
</dbReference>
<dbReference type="InterPro" id="IPR001138">
    <property type="entry name" value="Zn2Cys6_DnaBD"/>
</dbReference>
<name>A0A1L7WQ82_9HELO</name>
<keyword evidence="6" id="KW-0539">Nucleus</keyword>
<feature type="region of interest" description="Disordered" evidence="7">
    <location>
        <begin position="1"/>
        <end position="23"/>
    </location>
</feature>
<feature type="compositionally biased region" description="Basic residues" evidence="7">
    <location>
        <begin position="12"/>
        <end position="21"/>
    </location>
</feature>
<dbReference type="InterPro" id="IPR052360">
    <property type="entry name" value="Transcr_Regulatory_Proteins"/>
</dbReference>
<evidence type="ECO:0000256" key="3">
    <source>
        <dbReference type="ARBA" id="ARBA00023015"/>
    </source>
</evidence>
<dbReference type="PROSITE" id="PS00463">
    <property type="entry name" value="ZN2_CY6_FUNGAL_1"/>
    <property type="match status" value="1"/>
</dbReference>
<evidence type="ECO:0000256" key="7">
    <source>
        <dbReference type="SAM" id="MobiDB-lite"/>
    </source>
</evidence>
<gene>
    <name evidence="9" type="ORF">PAC_04801</name>
</gene>